<dbReference type="InterPro" id="IPR036259">
    <property type="entry name" value="MFS_trans_sf"/>
</dbReference>
<feature type="transmembrane region" description="Helical" evidence="6">
    <location>
        <begin position="167"/>
        <end position="185"/>
    </location>
</feature>
<evidence type="ECO:0000256" key="3">
    <source>
        <dbReference type="ARBA" id="ARBA00022692"/>
    </source>
</evidence>
<dbReference type="InterPro" id="IPR050189">
    <property type="entry name" value="MFS_Efflux_Transporters"/>
</dbReference>
<feature type="transmembrane region" description="Helical" evidence="6">
    <location>
        <begin position="212"/>
        <end position="236"/>
    </location>
</feature>
<comment type="caution">
    <text evidence="8">The sequence shown here is derived from an EMBL/GenBank/DDBJ whole genome shotgun (WGS) entry which is preliminary data.</text>
</comment>
<dbReference type="PROSITE" id="PS50850">
    <property type="entry name" value="MFS"/>
    <property type="match status" value="1"/>
</dbReference>
<feature type="transmembrane region" description="Helical" evidence="6">
    <location>
        <begin position="285"/>
        <end position="303"/>
    </location>
</feature>
<feature type="domain" description="Major facilitator superfamily (MFS) profile" evidence="7">
    <location>
        <begin position="8"/>
        <end position="405"/>
    </location>
</feature>
<evidence type="ECO:0000256" key="2">
    <source>
        <dbReference type="ARBA" id="ARBA00022475"/>
    </source>
</evidence>
<dbReference type="Gene3D" id="1.20.1250.20">
    <property type="entry name" value="MFS general substrate transporter like domains"/>
    <property type="match status" value="1"/>
</dbReference>
<comment type="subcellular location">
    <subcellularLocation>
        <location evidence="1">Cell membrane</location>
        <topology evidence="1">Multi-pass membrane protein</topology>
    </subcellularLocation>
</comment>
<dbReference type="RefSeq" id="WP_047886549.1">
    <property type="nucleotide sequence ID" value="NZ_CP071325.1"/>
</dbReference>
<evidence type="ECO:0000256" key="6">
    <source>
        <dbReference type="SAM" id="Phobius"/>
    </source>
</evidence>
<feature type="transmembrane region" description="Helical" evidence="6">
    <location>
        <begin position="135"/>
        <end position="155"/>
    </location>
</feature>
<feature type="transmembrane region" description="Helical" evidence="6">
    <location>
        <begin position="309"/>
        <end position="331"/>
    </location>
</feature>
<dbReference type="InterPro" id="IPR020846">
    <property type="entry name" value="MFS_dom"/>
</dbReference>
<gene>
    <name evidence="8" type="ORF">ABT57_17495</name>
</gene>
<protein>
    <submittedName>
        <fullName evidence="8">Major facilitator transporter</fullName>
    </submittedName>
</protein>
<evidence type="ECO:0000256" key="1">
    <source>
        <dbReference type="ARBA" id="ARBA00004651"/>
    </source>
</evidence>
<evidence type="ECO:0000313" key="9">
    <source>
        <dbReference type="Proteomes" id="UP000035909"/>
    </source>
</evidence>
<dbReference type="EMBL" id="LDOU01000016">
    <property type="protein sequence ID" value="KLV07678.1"/>
    <property type="molecule type" value="Genomic_DNA"/>
</dbReference>
<dbReference type="PANTHER" id="PTHR43124:SF3">
    <property type="entry name" value="CHLORAMPHENICOL EFFLUX PUMP RV0191"/>
    <property type="match status" value="1"/>
</dbReference>
<proteinExistence type="predicted"/>
<keyword evidence="4 6" id="KW-1133">Transmembrane helix</keyword>
<name>A0A0J1H7K4_9GAMM</name>
<dbReference type="SUPFAM" id="SSF103473">
    <property type="entry name" value="MFS general substrate transporter"/>
    <property type="match status" value="1"/>
</dbReference>
<dbReference type="PANTHER" id="PTHR43124">
    <property type="entry name" value="PURINE EFFLUX PUMP PBUE"/>
    <property type="match status" value="1"/>
</dbReference>
<feature type="transmembrane region" description="Helical" evidence="6">
    <location>
        <begin position="102"/>
        <end position="123"/>
    </location>
</feature>
<evidence type="ECO:0000313" key="8">
    <source>
        <dbReference type="EMBL" id="KLV07678.1"/>
    </source>
</evidence>
<feature type="transmembrane region" description="Helical" evidence="6">
    <location>
        <begin position="381"/>
        <end position="400"/>
    </location>
</feature>
<evidence type="ECO:0000256" key="5">
    <source>
        <dbReference type="ARBA" id="ARBA00023136"/>
    </source>
</evidence>
<reference evidence="8 9" key="1">
    <citation type="submission" date="2015-05" db="EMBL/GenBank/DDBJ databases">
        <title>Photobacterium galathea sp. nov.</title>
        <authorList>
            <person name="Machado H."/>
            <person name="Gram L."/>
        </authorList>
    </citation>
    <scope>NUCLEOTIDE SEQUENCE [LARGE SCALE GENOMIC DNA]</scope>
    <source>
        <strain evidence="8 9">DSM 22954</strain>
    </source>
</reference>
<organism evidence="8 9">
    <name type="scientific">Photobacterium ganghwense</name>
    <dbReference type="NCBI Taxonomy" id="320778"/>
    <lineage>
        <taxon>Bacteria</taxon>
        <taxon>Pseudomonadati</taxon>
        <taxon>Pseudomonadota</taxon>
        <taxon>Gammaproteobacteria</taxon>
        <taxon>Vibrionales</taxon>
        <taxon>Vibrionaceae</taxon>
        <taxon>Photobacterium</taxon>
    </lineage>
</organism>
<feature type="transmembrane region" description="Helical" evidence="6">
    <location>
        <begin position="78"/>
        <end position="96"/>
    </location>
</feature>
<dbReference type="STRING" id="320778.ABT57_17495"/>
<feature type="transmembrane region" description="Helical" evidence="6">
    <location>
        <begin position="351"/>
        <end position="369"/>
    </location>
</feature>
<dbReference type="Pfam" id="PF07690">
    <property type="entry name" value="MFS_1"/>
    <property type="match status" value="1"/>
</dbReference>
<feature type="transmembrane region" description="Helical" evidence="6">
    <location>
        <begin position="46"/>
        <end position="66"/>
    </location>
</feature>
<feature type="transmembrane region" description="Helical" evidence="6">
    <location>
        <begin position="12"/>
        <end position="34"/>
    </location>
</feature>
<dbReference type="PATRIC" id="fig|320778.3.peg.3805"/>
<keyword evidence="5 6" id="KW-0472">Membrane</keyword>
<dbReference type="InterPro" id="IPR011701">
    <property type="entry name" value="MFS"/>
</dbReference>
<keyword evidence="2" id="KW-1003">Cell membrane</keyword>
<dbReference type="GO" id="GO:0005886">
    <property type="term" value="C:plasma membrane"/>
    <property type="evidence" value="ECO:0007669"/>
    <property type="project" value="UniProtKB-SubCell"/>
</dbReference>
<sequence length="414" mass="44240">MDNNTLNSKSVLRLALLINMLSVGTLMMVMPLGPDLVRDIGFQGEHIGYISGGATLGSAIVGFLLAPLLDRYDRRSALTLFLFLRSVLILICGFAATPEQLLLLFVAAGCFSGPLSGLIMAAVIDVTQVAERGRAMAFVASGFSLAAIIIVPVSLQMSQWLSWQSTFFLFGAMGLMMAMAVQLYMPSLQPHSPLPTTTTTATNGARASGLSAMIWSTPFLLAMGMMAVSLFGHFLLVPNLSTYFQFNLGFPRDEISYLYLLGGLMSIVAMRYSGRMMDKGLGQTALFGLSAVVAVVVYYGFVSEGADKLVYLIFILFMASSSARSAVLAAFTSRVPPPQFRAAFMTYQSTMSNLAAGAASVMSSLYLVSGKDHQLLGLDTLAALTMVSALTVPLLACWFIPALKQSQASQHAPG</sequence>
<accession>A0A0J1H7K4</accession>
<dbReference type="AlphaFoldDB" id="A0A0J1H7K4"/>
<evidence type="ECO:0000256" key="4">
    <source>
        <dbReference type="ARBA" id="ARBA00022989"/>
    </source>
</evidence>
<dbReference type="Proteomes" id="UP000035909">
    <property type="component" value="Unassembled WGS sequence"/>
</dbReference>
<keyword evidence="3 6" id="KW-0812">Transmembrane</keyword>
<evidence type="ECO:0000259" key="7">
    <source>
        <dbReference type="PROSITE" id="PS50850"/>
    </source>
</evidence>
<keyword evidence="9" id="KW-1185">Reference proteome</keyword>
<dbReference type="GO" id="GO:0022857">
    <property type="term" value="F:transmembrane transporter activity"/>
    <property type="evidence" value="ECO:0007669"/>
    <property type="project" value="InterPro"/>
</dbReference>